<dbReference type="Proteomes" id="UP001152755">
    <property type="component" value="Unassembled WGS sequence"/>
</dbReference>
<dbReference type="AlphaFoldDB" id="A0A9X4RFW1"/>
<dbReference type="EMBL" id="JANRHA010000025">
    <property type="protein sequence ID" value="MDG3017138.1"/>
    <property type="molecule type" value="Genomic_DNA"/>
</dbReference>
<protein>
    <submittedName>
        <fullName evidence="3">Uncharacterized protein</fullName>
    </submittedName>
</protein>
<feature type="transmembrane region" description="Helical" evidence="2">
    <location>
        <begin position="164"/>
        <end position="190"/>
    </location>
</feature>
<evidence type="ECO:0000256" key="2">
    <source>
        <dbReference type="SAM" id="Phobius"/>
    </source>
</evidence>
<reference evidence="3" key="1">
    <citation type="submission" date="2022-08" db="EMBL/GenBank/DDBJ databases">
        <title>Genome analysis of Corynebacteriales strain.</title>
        <authorList>
            <person name="Lee S.D."/>
        </authorList>
    </citation>
    <scope>NUCLEOTIDE SEQUENCE</scope>
    <source>
        <strain evidence="3">D3-21</strain>
    </source>
</reference>
<dbReference type="RefSeq" id="WP_277831366.1">
    <property type="nucleotide sequence ID" value="NZ_JAAIVF010000002.1"/>
</dbReference>
<feature type="transmembrane region" description="Helical" evidence="2">
    <location>
        <begin position="104"/>
        <end position="130"/>
    </location>
</feature>
<keyword evidence="2" id="KW-1133">Transmembrane helix</keyword>
<evidence type="ECO:0000313" key="3">
    <source>
        <dbReference type="EMBL" id="MDG3017138.1"/>
    </source>
</evidence>
<feature type="transmembrane region" description="Helical" evidence="2">
    <location>
        <begin position="137"/>
        <end position="158"/>
    </location>
</feature>
<evidence type="ECO:0000256" key="1">
    <source>
        <dbReference type="SAM" id="MobiDB-lite"/>
    </source>
</evidence>
<accession>A0A9X4RFW1</accession>
<keyword evidence="2" id="KW-0812">Transmembrane</keyword>
<comment type="caution">
    <text evidence="3">The sequence shown here is derived from an EMBL/GenBank/DDBJ whole genome shotgun (WGS) entry which is preliminary data.</text>
</comment>
<keyword evidence="2" id="KW-0472">Membrane</keyword>
<evidence type="ECO:0000313" key="4">
    <source>
        <dbReference type="Proteomes" id="UP001152755"/>
    </source>
</evidence>
<organism evidence="3 4">
    <name type="scientific">Speluncibacter jeojiensis</name>
    <dbReference type="NCBI Taxonomy" id="2710754"/>
    <lineage>
        <taxon>Bacteria</taxon>
        <taxon>Bacillati</taxon>
        <taxon>Actinomycetota</taxon>
        <taxon>Actinomycetes</taxon>
        <taxon>Mycobacteriales</taxon>
        <taxon>Speluncibacteraceae</taxon>
        <taxon>Speluncibacter</taxon>
    </lineage>
</organism>
<keyword evidence="4" id="KW-1185">Reference proteome</keyword>
<sequence length="204" mass="21379">MTEPGNQTPVTPPTGPGLHDQPGPHPYPNPYGYGPPARPPRPPRPVDVRTSFELWLVVAALSVASIVAQVFVLLADTDRSADTLLRELRRRDPGAAVDHADAVFYFHLSVGLFAVISGLLVAALVGLAFLMRAGRNWARVLLCAVGAMLIVFGIRSIFGGGPDAGVAGVVLQVATILQGVAAAGAVVLLYRKDANSYFVPPGPA</sequence>
<proteinExistence type="predicted"/>
<name>A0A9X4RFW1_9ACTN</name>
<feature type="transmembrane region" description="Helical" evidence="2">
    <location>
        <begin position="54"/>
        <end position="75"/>
    </location>
</feature>
<gene>
    <name evidence="3" type="ORF">NVS88_21515</name>
</gene>
<feature type="region of interest" description="Disordered" evidence="1">
    <location>
        <begin position="1"/>
        <end position="44"/>
    </location>
</feature>